<dbReference type="EMBL" id="CP029186">
    <property type="protein sequence ID" value="AWH86426.1"/>
    <property type="molecule type" value="Genomic_DNA"/>
</dbReference>
<evidence type="ECO:0000313" key="4">
    <source>
        <dbReference type="EMBL" id="AWH86426.1"/>
    </source>
</evidence>
<dbReference type="Proteomes" id="UP000244929">
    <property type="component" value="Chromosome"/>
</dbReference>
<evidence type="ECO:0000313" key="5">
    <source>
        <dbReference type="Proteomes" id="UP000244929"/>
    </source>
</evidence>
<dbReference type="KEGG" id="falb:HYN59_15505"/>
<accession>A0A2S1R1H0</accession>
<sequence>MKDDTLLARWLAGELEAEELAALENDPRYATFLRIKNNFEQIERPRFEGGPMLEDILQLEKNPARVVPLYRKSWFQTVAASIVLILGFAFIFTRPDKMETANGKTLAFTLPDNSAVVLNSGSESSYSSWNWDNNRNISLDGEAYFRVAKGKKFTVNTPLGTVTVMGTQFNVKAREGRLDVVCYEGKVRVGYNGKETILTPHHSVTVEGASVKDGVVSAGKPKWIDGELEFEYEKLSAVLGEIERKYDVEIRTDLNSGKTFSGTLPGNDIDGALQTLSRLYRLTIEKQGKTIILKSMDGKK</sequence>
<feature type="domain" description="FecR protein" evidence="2">
    <location>
        <begin position="96"/>
        <end position="188"/>
    </location>
</feature>
<proteinExistence type="predicted"/>
<keyword evidence="1" id="KW-1133">Transmembrane helix</keyword>
<dbReference type="PANTHER" id="PTHR30273">
    <property type="entry name" value="PERIPLASMIC SIGNAL SENSOR AND SIGMA FACTOR ACTIVATOR FECR-RELATED"/>
    <property type="match status" value="1"/>
</dbReference>
<dbReference type="Pfam" id="PF04773">
    <property type="entry name" value="FecR"/>
    <property type="match status" value="1"/>
</dbReference>
<dbReference type="Gene3D" id="2.60.120.1440">
    <property type="match status" value="1"/>
</dbReference>
<keyword evidence="1" id="KW-0812">Transmembrane</keyword>
<organism evidence="4 5">
    <name type="scientific">Flavobacterium album</name>
    <dbReference type="NCBI Taxonomy" id="2175091"/>
    <lineage>
        <taxon>Bacteria</taxon>
        <taxon>Pseudomonadati</taxon>
        <taxon>Bacteroidota</taxon>
        <taxon>Flavobacteriia</taxon>
        <taxon>Flavobacteriales</taxon>
        <taxon>Flavobacteriaceae</taxon>
        <taxon>Flavobacterium</taxon>
    </lineage>
</organism>
<dbReference type="RefSeq" id="WP_108779149.1">
    <property type="nucleotide sequence ID" value="NZ_CP029186.1"/>
</dbReference>
<feature type="domain" description="Protein FecR C-terminal" evidence="3">
    <location>
        <begin position="228"/>
        <end position="293"/>
    </location>
</feature>
<evidence type="ECO:0000256" key="1">
    <source>
        <dbReference type="SAM" id="Phobius"/>
    </source>
</evidence>
<keyword evidence="1" id="KW-0472">Membrane</keyword>
<keyword evidence="5" id="KW-1185">Reference proteome</keyword>
<gene>
    <name evidence="4" type="ORF">HYN59_15505</name>
</gene>
<dbReference type="InterPro" id="IPR006860">
    <property type="entry name" value="FecR"/>
</dbReference>
<evidence type="ECO:0000259" key="2">
    <source>
        <dbReference type="Pfam" id="PF04773"/>
    </source>
</evidence>
<evidence type="ECO:0000259" key="3">
    <source>
        <dbReference type="Pfam" id="PF16344"/>
    </source>
</evidence>
<dbReference type="InterPro" id="IPR012373">
    <property type="entry name" value="Ferrdict_sens_TM"/>
</dbReference>
<dbReference type="OrthoDB" id="1097347at2"/>
<name>A0A2S1R1H0_9FLAO</name>
<feature type="transmembrane region" description="Helical" evidence="1">
    <location>
        <begin position="73"/>
        <end position="92"/>
    </location>
</feature>
<dbReference type="PANTHER" id="PTHR30273:SF2">
    <property type="entry name" value="PROTEIN FECR"/>
    <property type="match status" value="1"/>
</dbReference>
<protein>
    <submittedName>
        <fullName evidence="4">Iron dicitrate transport regulator FecR</fullName>
    </submittedName>
</protein>
<dbReference type="Pfam" id="PF16344">
    <property type="entry name" value="FecR_C"/>
    <property type="match status" value="1"/>
</dbReference>
<dbReference type="InterPro" id="IPR032508">
    <property type="entry name" value="FecR_C"/>
</dbReference>
<dbReference type="Gene3D" id="3.55.50.30">
    <property type="match status" value="1"/>
</dbReference>
<dbReference type="AlphaFoldDB" id="A0A2S1R1H0"/>
<dbReference type="GO" id="GO:0016989">
    <property type="term" value="F:sigma factor antagonist activity"/>
    <property type="evidence" value="ECO:0007669"/>
    <property type="project" value="TreeGrafter"/>
</dbReference>
<reference evidence="4 5" key="1">
    <citation type="submission" date="2018-04" db="EMBL/GenBank/DDBJ databases">
        <title>Genome sequencing of Flavobacterium sp. HYN0059.</title>
        <authorList>
            <person name="Yi H."/>
            <person name="Baek C."/>
        </authorList>
    </citation>
    <scope>NUCLEOTIDE SEQUENCE [LARGE SCALE GENOMIC DNA]</scope>
    <source>
        <strain evidence="4 5">HYN0059</strain>
    </source>
</reference>